<organism evidence="3 4">
    <name type="scientific">Helianthus annuus</name>
    <name type="common">Common sunflower</name>
    <dbReference type="NCBI Taxonomy" id="4232"/>
    <lineage>
        <taxon>Eukaryota</taxon>
        <taxon>Viridiplantae</taxon>
        <taxon>Streptophyta</taxon>
        <taxon>Embryophyta</taxon>
        <taxon>Tracheophyta</taxon>
        <taxon>Spermatophyta</taxon>
        <taxon>Magnoliopsida</taxon>
        <taxon>eudicotyledons</taxon>
        <taxon>Gunneridae</taxon>
        <taxon>Pentapetalae</taxon>
        <taxon>asterids</taxon>
        <taxon>campanulids</taxon>
        <taxon>Asterales</taxon>
        <taxon>Asteraceae</taxon>
        <taxon>Asteroideae</taxon>
        <taxon>Heliantheae alliance</taxon>
        <taxon>Heliantheae</taxon>
        <taxon>Helianthus</taxon>
    </lineage>
</organism>
<dbReference type="InterPro" id="IPR011990">
    <property type="entry name" value="TPR-like_helical_dom_sf"/>
</dbReference>
<reference evidence="2 4" key="1">
    <citation type="journal article" date="2017" name="Nature">
        <title>The sunflower genome provides insights into oil metabolism, flowering and Asterid evolution.</title>
        <authorList>
            <person name="Badouin H."/>
            <person name="Gouzy J."/>
            <person name="Grassa C.J."/>
            <person name="Murat F."/>
            <person name="Staton S.E."/>
            <person name="Cottret L."/>
            <person name="Lelandais-Briere C."/>
            <person name="Owens G.L."/>
            <person name="Carrere S."/>
            <person name="Mayjonade B."/>
            <person name="Legrand L."/>
            <person name="Gill N."/>
            <person name="Kane N.C."/>
            <person name="Bowers J.E."/>
            <person name="Hubner S."/>
            <person name="Bellec A."/>
            <person name="Berard A."/>
            <person name="Berges H."/>
            <person name="Blanchet N."/>
            <person name="Boniface M.C."/>
            <person name="Brunel D."/>
            <person name="Catrice O."/>
            <person name="Chaidir N."/>
            <person name="Claudel C."/>
            <person name="Donnadieu C."/>
            <person name="Faraut T."/>
            <person name="Fievet G."/>
            <person name="Helmstetter N."/>
            <person name="King M."/>
            <person name="Knapp S.J."/>
            <person name="Lai Z."/>
            <person name="Le Paslier M.C."/>
            <person name="Lippi Y."/>
            <person name="Lorenzon L."/>
            <person name="Mandel J.R."/>
            <person name="Marage G."/>
            <person name="Marchand G."/>
            <person name="Marquand E."/>
            <person name="Bret-Mestries E."/>
            <person name="Morien E."/>
            <person name="Nambeesan S."/>
            <person name="Nguyen T."/>
            <person name="Pegot-Espagnet P."/>
            <person name="Pouilly N."/>
            <person name="Raftis F."/>
            <person name="Sallet E."/>
            <person name="Schiex T."/>
            <person name="Thomas J."/>
            <person name="Vandecasteele C."/>
            <person name="Vares D."/>
            <person name="Vear F."/>
            <person name="Vautrin S."/>
            <person name="Crespi M."/>
            <person name="Mangin B."/>
            <person name="Burke J.M."/>
            <person name="Salse J."/>
            <person name="Munos S."/>
            <person name="Vincourt P."/>
            <person name="Rieseberg L.H."/>
            <person name="Langlade N.B."/>
        </authorList>
    </citation>
    <scope>NUCLEOTIDE SEQUENCE [LARGE SCALE GENOMIC DNA]</scope>
    <source>
        <strain evidence="4">cv. SF193</strain>
        <tissue evidence="2">Leaves</tissue>
    </source>
</reference>
<dbReference type="PANTHER" id="PTHR47926">
    <property type="entry name" value="PENTATRICOPEPTIDE REPEAT-CONTAINING PROTEIN"/>
    <property type="match status" value="1"/>
</dbReference>
<reference evidence="3" key="2">
    <citation type="submission" date="2017-02" db="EMBL/GenBank/DDBJ databases">
        <title>Sunflower complete genome.</title>
        <authorList>
            <person name="Langlade N."/>
            <person name="Munos S."/>
        </authorList>
    </citation>
    <scope>NUCLEOTIDE SEQUENCE [LARGE SCALE GENOMIC DNA]</scope>
    <source>
        <tissue evidence="3">Leaves</tissue>
    </source>
</reference>
<dbReference type="InterPro" id="IPR046960">
    <property type="entry name" value="PPR_At4g14850-like_plant"/>
</dbReference>
<dbReference type="GO" id="GO:0003723">
    <property type="term" value="F:RNA binding"/>
    <property type="evidence" value="ECO:0007669"/>
    <property type="project" value="InterPro"/>
</dbReference>
<dbReference type="AlphaFoldDB" id="A0A251UEV3"/>
<keyword evidence="4" id="KW-1185">Reference proteome</keyword>
<dbReference type="EMBL" id="MNCJ02000321">
    <property type="protein sequence ID" value="KAF5800735.1"/>
    <property type="molecule type" value="Genomic_DNA"/>
</dbReference>
<dbReference type="InterPro" id="IPR002885">
    <property type="entry name" value="PPR_rpt"/>
</dbReference>
<proteinExistence type="predicted"/>
<dbReference type="Pfam" id="PF01535">
    <property type="entry name" value="PPR"/>
    <property type="match status" value="2"/>
</dbReference>
<dbReference type="Gramene" id="mRNA:HanXRQr2_Chr06g0240051">
    <property type="protein sequence ID" value="mRNA:HanXRQr2_Chr06g0240051"/>
    <property type="gene ID" value="HanXRQr2_Chr06g0240051"/>
</dbReference>
<reference evidence="2" key="3">
    <citation type="submission" date="2020-06" db="EMBL/GenBank/DDBJ databases">
        <title>Helianthus annuus Genome sequencing and assembly Release 2.</title>
        <authorList>
            <person name="Gouzy J."/>
            <person name="Langlade N."/>
            <person name="Munos S."/>
        </authorList>
    </citation>
    <scope>NUCLEOTIDE SEQUENCE</scope>
    <source>
        <tissue evidence="2">Leaves</tissue>
    </source>
</reference>
<dbReference type="Gene3D" id="1.25.40.10">
    <property type="entry name" value="Tetratricopeptide repeat domain"/>
    <property type="match status" value="3"/>
</dbReference>
<dbReference type="Pfam" id="PF13041">
    <property type="entry name" value="PPR_2"/>
    <property type="match status" value="1"/>
</dbReference>
<name>A0A251UEV3_HELAN</name>
<sequence length="376" mass="42395">MLHELLSTPEKMVPDPCRIHVIKTNTENRYHLNNLINLYFKSHLVTDVVRLFHQIPSPNVVSWTTLISAHSGTPAALTHFISMLRHPTLPNQRTLAILFKTCATLRCFPFGLQLHALSIKLSIAAQPFSGSALIHFYSKSQFSYNARKMFDEMPRRPGLFFVGYCRMRACGFGSTEYSVSGALRASAELARLEQCRMVHAHSFVNGLDLNVVVGTGLVDGYGKYGMVDEARLVFDGIVSVMNVVGWNALISNYAQGDNDSVLELYSMMEFRGLVPDEYSFLSVMTAFCNKGLTDETEHWFRKMKLEYKLEPWAEHYTCLVGAMGRVGRLEEVKNIALTMPNRKADAAMWRSLLSVSAHHGNVEIVKEMSQRLQNCS</sequence>
<evidence type="ECO:0000313" key="2">
    <source>
        <dbReference type="EMBL" id="KAF5800735.1"/>
    </source>
</evidence>
<dbReference type="InParanoid" id="A0A251UEV3"/>
<evidence type="ECO:0000313" key="3">
    <source>
        <dbReference type="EMBL" id="OTG21890.1"/>
    </source>
</evidence>
<dbReference type="GO" id="GO:0009451">
    <property type="term" value="P:RNA modification"/>
    <property type="evidence" value="ECO:0000318"/>
    <property type="project" value="GO_Central"/>
</dbReference>
<evidence type="ECO:0000256" key="1">
    <source>
        <dbReference type="ARBA" id="ARBA00022737"/>
    </source>
</evidence>
<protein>
    <submittedName>
        <fullName evidence="3">Putative pentatricopeptide repeat protein</fullName>
    </submittedName>
    <submittedName>
        <fullName evidence="2">Tetratricopeptide-like helical domain superfamily</fullName>
    </submittedName>
</protein>
<evidence type="ECO:0000313" key="4">
    <source>
        <dbReference type="Proteomes" id="UP000215914"/>
    </source>
</evidence>
<keyword evidence="1" id="KW-0677">Repeat</keyword>
<dbReference type="EMBL" id="CM007895">
    <property type="protein sequence ID" value="OTG21890.1"/>
    <property type="molecule type" value="Genomic_DNA"/>
</dbReference>
<dbReference type="OMA" id="ANDKRHE"/>
<gene>
    <name evidence="3" type="ORF">HannXRQ_Chr06g0165461</name>
    <name evidence="2" type="ORF">HanXRQr2_Chr06g0240051</name>
</gene>
<dbReference type="PANTHER" id="PTHR47926:SF464">
    <property type="entry name" value="DYW DOMAIN-CONTAINING PROTEIN"/>
    <property type="match status" value="1"/>
</dbReference>
<accession>A0A251UEV3</accession>
<dbReference type="Proteomes" id="UP000215914">
    <property type="component" value="Chromosome 6"/>
</dbReference>